<dbReference type="AlphaFoldDB" id="A0A934NDF6"/>
<organism evidence="2 3">
    <name type="scientific">Candidatus Dormiibacter inghamiae</name>
    <dbReference type="NCBI Taxonomy" id="3127013"/>
    <lineage>
        <taxon>Bacteria</taxon>
        <taxon>Bacillati</taxon>
        <taxon>Candidatus Dormiibacterota</taxon>
        <taxon>Candidatus Dormibacteria</taxon>
        <taxon>Candidatus Dormibacterales</taxon>
        <taxon>Candidatus Dormibacteraceae</taxon>
        <taxon>Candidatus Dormiibacter</taxon>
    </lineage>
</organism>
<proteinExistence type="predicted"/>
<reference evidence="2 3" key="1">
    <citation type="submission" date="2020-10" db="EMBL/GenBank/DDBJ databases">
        <title>Ca. Dormibacterota MAGs.</title>
        <authorList>
            <person name="Montgomery K."/>
        </authorList>
    </citation>
    <scope>NUCLEOTIDE SEQUENCE [LARGE SCALE GENOMIC DNA]</scope>
    <source>
        <strain evidence="2">SC8811_S16_3</strain>
    </source>
</reference>
<name>A0A934NDF6_9BACT</name>
<feature type="region of interest" description="Disordered" evidence="1">
    <location>
        <begin position="166"/>
        <end position="194"/>
    </location>
</feature>
<feature type="compositionally biased region" description="Polar residues" evidence="1">
    <location>
        <begin position="65"/>
        <end position="79"/>
    </location>
</feature>
<feature type="region of interest" description="Disordered" evidence="1">
    <location>
        <begin position="1"/>
        <end position="81"/>
    </location>
</feature>
<feature type="compositionally biased region" description="Gly residues" evidence="1">
    <location>
        <begin position="248"/>
        <end position="268"/>
    </location>
</feature>
<feature type="region of interest" description="Disordered" evidence="1">
    <location>
        <begin position="206"/>
        <end position="276"/>
    </location>
</feature>
<feature type="compositionally biased region" description="Low complexity" evidence="1">
    <location>
        <begin position="167"/>
        <end position="178"/>
    </location>
</feature>
<evidence type="ECO:0000313" key="2">
    <source>
        <dbReference type="EMBL" id="MBJ7603108.1"/>
    </source>
</evidence>
<dbReference type="RefSeq" id="WP_338178547.1">
    <property type="nucleotide sequence ID" value="NZ_JAEKNQ010000031.1"/>
</dbReference>
<dbReference type="EMBL" id="JAEKNQ010000031">
    <property type="protein sequence ID" value="MBJ7603108.1"/>
    <property type="molecule type" value="Genomic_DNA"/>
</dbReference>
<evidence type="ECO:0000313" key="3">
    <source>
        <dbReference type="Proteomes" id="UP000620075"/>
    </source>
</evidence>
<accession>A0A934NDF6</accession>
<comment type="caution">
    <text evidence="2">The sequence shown here is derived from an EMBL/GenBank/DDBJ whole genome shotgun (WGS) entry which is preliminary data.</text>
</comment>
<dbReference type="Proteomes" id="UP000620075">
    <property type="component" value="Unassembled WGS sequence"/>
</dbReference>
<sequence>MTDYSSSTGRDPVTGEGTGSSYETGASGSGESGSSGASGQAKQIVQEKVGQAKDVAQQAAGTAKDQVSQQVDTHSTTVGEQVGSVSEAMRKAGDHLRSQGSDMPAQLAERAAEQVEKLGSYLRNTDGNSILSDVEDFARRQPLIVMAGGVALGVVAARMLKASSQRSYSGGTSGFFSGSSGGRQPYTGSESYTGGAASTYAEPVDTTTAGTAAGGWSGEPATGSGQWGTHAEPGTAGAFGDQAETGTAGPGGWTGQGTSGAQGWGQQGGDPNRRQG</sequence>
<evidence type="ECO:0000256" key="1">
    <source>
        <dbReference type="SAM" id="MobiDB-lite"/>
    </source>
</evidence>
<protein>
    <submittedName>
        <fullName evidence="2">Uncharacterized protein</fullName>
    </submittedName>
</protein>
<gene>
    <name evidence="2" type="ORF">JF888_07970</name>
</gene>